<dbReference type="EMBL" id="PIQC01000003">
    <property type="protein sequence ID" value="RUO71691.1"/>
    <property type="molecule type" value="Genomic_DNA"/>
</dbReference>
<comment type="caution">
    <text evidence="2">The sequence shown here is derived from an EMBL/GenBank/DDBJ whole genome shotgun (WGS) entry which is preliminary data.</text>
</comment>
<protein>
    <submittedName>
        <fullName evidence="2">DUF998 domain-containing protein</fullName>
    </submittedName>
</protein>
<evidence type="ECO:0000313" key="3">
    <source>
        <dbReference type="Proteomes" id="UP000288058"/>
    </source>
</evidence>
<feature type="transmembrane region" description="Helical" evidence="1">
    <location>
        <begin position="153"/>
        <end position="170"/>
    </location>
</feature>
<feature type="transmembrane region" description="Helical" evidence="1">
    <location>
        <begin position="121"/>
        <end position="141"/>
    </location>
</feature>
<keyword evidence="1" id="KW-0812">Transmembrane</keyword>
<gene>
    <name evidence="2" type="ORF">CWI78_04025</name>
</gene>
<evidence type="ECO:0000256" key="1">
    <source>
        <dbReference type="SAM" id="Phobius"/>
    </source>
</evidence>
<dbReference type="InterPro" id="IPR009339">
    <property type="entry name" value="DUF998"/>
</dbReference>
<dbReference type="Proteomes" id="UP000288058">
    <property type="component" value="Unassembled WGS sequence"/>
</dbReference>
<feature type="transmembrane region" description="Helical" evidence="1">
    <location>
        <begin position="88"/>
        <end position="106"/>
    </location>
</feature>
<proteinExistence type="predicted"/>
<keyword evidence="1" id="KW-1133">Transmembrane helix</keyword>
<dbReference type="AlphaFoldDB" id="A0A432Z1E2"/>
<organism evidence="2 3">
    <name type="scientific">Idiomarina ramblicola</name>
    <dbReference type="NCBI Taxonomy" id="263724"/>
    <lineage>
        <taxon>Bacteria</taxon>
        <taxon>Pseudomonadati</taxon>
        <taxon>Pseudomonadota</taxon>
        <taxon>Gammaproteobacteria</taxon>
        <taxon>Alteromonadales</taxon>
        <taxon>Idiomarinaceae</taxon>
        <taxon>Idiomarina</taxon>
    </lineage>
</organism>
<feature type="transmembrane region" description="Helical" evidence="1">
    <location>
        <begin position="52"/>
        <end position="76"/>
    </location>
</feature>
<keyword evidence="1" id="KW-0472">Membrane</keyword>
<dbReference type="OrthoDB" id="679392at2"/>
<name>A0A432Z1E2_9GAMM</name>
<dbReference type="Pfam" id="PF06197">
    <property type="entry name" value="DUF998"/>
    <property type="match status" value="1"/>
</dbReference>
<dbReference type="RefSeq" id="WP_126780513.1">
    <property type="nucleotide sequence ID" value="NZ_PIQC01000003.1"/>
</dbReference>
<sequence length="210" mass="22880">MEHTPTKSSPVMPQLIILTLFWVGLQLVATWVKDDFSHVGQYISEINATGSTAAGAFGWVGFIPLALISFGVLLTARPHLRVKGISHLGWSLLFFYPVAYLGAALAPCDLGCPADGSSSQALHNIISIVSYFGFALGTLLLTFTPKTTWPVRCAFVLLSLIIALGFVLMINPELTEVRGAMQRYVELAQLVVFWLLLWLKPEEANGGSDE</sequence>
<reference evidence="3" key="1">
    <citation type="journal article" date="2018" name="Front. Microbiol.">
        <title>Genome-Based Analysis Reveals the Taxonomy and Diversity of the Family Idiomarinaceae.</title>
        <authorList>
            <person name="Liu Y."/>
            <person name="Lai Q."/>
            <person name="Shao Z."/>
        </authorList>
    </citation>
    <scope>NUCLEOTIDE SEQUENCE [LARGE SCALE GENOMIC DNA]</scope>
    <source>
        <strain evidence="3">R22</strain>
    </source>
</reference>
<feature type="transmembrane region" description="Helical" evidence="1">
    <location>
        <begin position="12"/>
        <end position="32"/>
    </location>
</feature>
<accession>A0A432Z1E2</accession>
<feature type="transmembrane region" description="Helical" evidence="1">
    <location>
        <begin position="182"/>
        <end position="199"/>
    </location>
</feature>
<evidence type="ECO:0000313" key="2">
    <source>
        <dbReference type="EMBL" id="RUO71691.1"/>
    </source>
</evidence>
<keyword evidence="3" id="KW-1185">Reference proteome</keyword>